<reference evidence="3" key="1">
    <citation type="submission" date="2016-11" db="UniProtKB">
        <authorList>
            <consortium name="WormBaseParasite"/>
        </authorList>
    </citation>
    <scope>IDENTIFICATION</scope>
</reference>
<name>A0A1I7XFJ8_HETBA</name>
<sequence length="65" mass="7507">MDHGHEVVYQHRSGHPMDGEDDLRMMDESVEGHEYGVGVVNMTAFIKISRMKNTHNFVYNIKSDN</sequence>
<accession>A0A1I7XFJ8</accession>
<dbReference type="Proteomes" id="UP000095283">
    <property type="component" value="Unplaced"/>
</dbReference>
<keyword evidence="2" id="KW-1185">Reference proteome</keyword>
<proteinExistence type="predicted"/>
<dbReference type="WBParaSite" id="Hba_16292">
    <property type="protein sequence ID" value="Hba_16292"/>
    <property type="gene ID" value="Hba_16292"/>
</dbReference>
<evidence type="ECO:0000313" key="2">
    <source>
        <dbReference type="Proteomes" id="UP000095283"/>
    </source>
</evidence>
<dbReference type="AlphaFoldDB" id="A0A1I7XFJ8"/>
<protein>
    <submittedName>
        <fullName evidence="3">Uncharacterized protein</fullName>
    </submittedName>
</protein>
<feature type="region of interest" description="Disordered" evidence="1">
    <location>
        <begin position="1"/>
        <end position="22"/>
    </location>
</feature>
<organism evidence="2 3">
    <name type="scientific">Heterorhabditis bacteriophora</name>
    <name type="common">Entomopathogenic nematode worm</name>
    <dbReference type="NCBI Taxonomy" id="37862"/>
    <lineage>
        <taxon>Eukaryota</taxon>
        <taxon>Metazoa</taxon>
        <taxon>Ecdysozoa</taxon>
        <taxon>Nematoda</taxon>
        <taxon>Chromadorea</taxon>
        <taxon>Rhabditida</taxon>
        <taxon>Rhabditina</taxon>
        <taxon>Rhabditomorpha</taxon>
        <taxon>Strongyloidea</taxon>
        <taxon>Heterorhabditidae</taxon>
        <taxon>Heterorhabditis</taxon>
    </lineage>
</organism>
<evidence type="ECO:0000313" key="3">
    <source>
        <dbReference type="WBParaSite" id="Hba_16292"/>
    </source>
</evidence>
<evidence type="ECO:0000256" key="1">
    <source>
        <dbReference type="SAM" id="MobiDB-lite"/>
    </source>
</evidence>